<dbReference type="Proteomes" id="UP000837857">
    <property type="component" value="Chromosome 18"/>
</dbReference>
<feature type="non-terminal residue" evidence="1">
    <location>
        <position position="1"/>
    </location>
</feature>
<proteinExistence type="predicted"/>
<gene>
    <name evidence="1" type="ORF">IPOD504_LOCUS6256</name>
</gene>
<name>A0ABN8I8R0_9NEOP</name>
<organism evidence="1 2">
    <name type="scientific">Iphiclides podalirius</name>
    <name type="common">scarce swallowtail</name>
    <dbReference type="NCBI Taxonomy" id="110791"/>
    <lineage>
        <taxon>Eukaryota</taxon>
        <taxon>Metazoa</taxon>
        <taxon>Ecdysozoa</taxon>
        <taxon>Arthropoda</taxon>
        <taxon>Hexapoda</taxon>
        <taxon>Insecta</taxon>
        <taxon>Pterygota</taxon>
        <taxon>Neoptera</taxon>
        <taxon>Endopterygota</taxon>
        <taxon>Lepidoptera</taxon>
        <taxon>Glossata</taxon>
        <taxon>Ditrysia</taxon>
        <taxon>Papilionoidea</taxon>
        <taxon>Papilionidae</taxon>
        <taxon>Papilioninae</taxon>
        <taxon>Iphiclides</taxon>
    </lineage>
</organism>
<keyword evidence="2" id="KW-1185">Reference proteome</keyword>
<evidence type="ECO:0000313" key="2">
    <source>
        <dbReference type="Proteomes" id="UP000837857"/>
    </source>
</evidence>
<sequence>MKCVIILSAADTAYRTYTRHIKFAKKCKVLNLQATYSIPRRFSSYFIYLLLKIRPTKPQYGEYVCKFI</sequence>
<dbReference type="EMBL" id="OW152830">
    <property type="protein sequence ID" value="CAH2048651.1"/>
    <property type="molecule type" value="Genomic_DNA"/>
</dbReference>
<reference evidence="1" key="1">
    <citation type="submission" date="2022-03" db="EMBL/GenBank/DDBJ databases">
        <authorList>
            <person name="Martin H S."/>
        </authorList>
    </citation>
    <scope>NUCLEOTIDE SEQUENCE</scope>
</reference>
<evidence type="ECO:0000313" key="1">
    <source>
        <dbReference type="EMBL" id="CAH2048651.1"/>
    </source>
</evidence>
<protein>
    <submittedName>
        <fullName evidence="1">Uncharacterized protein</fullName>
    </submittedName>
</protein>
<accession>A0ABN8I8R0</accession>